<keyword evidence="2" id="KW-1185">Reference proteome</keyword>
<dbReference type="EMBL" id="CP121472">
    <property type="protein sequence ID" value="WPL15739.1"/>
    <property type="molecule type" value="Genomic_DNA"/>
</dbReference>
<proteinExistence type="predicted"/>
<name>A0ABZ0S583_9GAMM</name>
<sequence length="83" mass="9538">MIVGHDQRQTFVQTLNPNQTNNQAHRFGWWAGRCLRLKRSRFDRLSDPRSIVDVNAKAANRAFQFGVPEQQLGPHADSWCCVS</sequence>
<evidence type="ECO:0000313" key="2">
    <source>
        <dbReference type="Proteomes" id="UP001432180"/>
    </source>
</evidence>
<reference evidence="1 2" key="1">
    <citation type="journal article" date="2023" name="Microorganisms">
        <title>Thiorhodovibrio frisius and Trv. litoralis spp. nov., Two Novel Members from a Clade of Fastidious Purple Sulfur Bacteria That Exhibit Unique Red-Shifted Light-Harvesting Capabilities.</title>
        <authorList>
            <person name="Methner A."/>
            <person name="Kuzyk S.B."/>
            <person name="Petersen J."/>
            <person name="Bauer S."/>
            <person name="Brinkmann H."/>
            <person name="Sichau K."/>
            <person name="Wanner G."/>
            <person name="Wolf J."/>
            <person name="Neumann-Schaal M."/>
            <person name="Henke P."/>
            <person name="Tank M."/>
            <person name="Sproer C."/>
            <person name="Bunk B."/>
            <person name="Overmann J."/>
        </authorList>
    </citation>
    <scope>NUCLEOTIDE SEQUENCE [LARGE SCALE GENOMIC DNA]</scope>
    <source>
        <strain evidence="1 2">DSM 6702</strain>
    </source>
</reference>
<dbReference type="Proteomes" id="UP001432180">
    <property type="component" value="Chromosome"/>
</dbReference>
<organism evidence="1 2">
    <name type="scientific">Thiorhodovibrio winogradskyi</name>
    <dbReference type="NCBI Taxonomy" id="77007"/>
    <lineage>
        <taxon>Bacteria</taxon>
        <taxon>Pseudomonadati</taxon>
        <taxon>Pseudomonadota</taxon>
        <taxon>Gammaproteobacteria</taxon>
        <taxon>Chromatiales</taxon>
        <taxon>Chromatiaceae</taxon>
        <taxon>Thiorhodovibrio</taxon>
    </lineage>
</organism>
<protein>
    <submittedName>
        <fullName evidence="1">Uncharacterized protein</fullName>
    </submittedName>
</protein>
<accession>A0ABZ0S583</accession>
<gene>
    <name evidence="1" type="ORF">Thiowin_00656</name>
</gene>
<evidence type="ECO:0000313" key="1">
    <source>
        <dbReference type="EMBL" id="WPL15739.1"/>
    </source>
</evidence>